<dbReference type="InterPro" id="IPR036397">
    <property type="entry name" value="RNaseH_sf"/>
</dbReference>
<dbReference type="InterPro" id="IPR026960">
    <property type="entry name" value="RVT-Znf"/>
</dbReference>
<feature type="transmembrane region" description="Helical" evidence="2">
    <location>
        <begin position="20"/>
        <end position="37"/>
    </location>
</feature>
<dbReference type="InterPro" id="IPR012337">
    <property type="entry name" value="RNaseH-like_sf"/>
</dbReference>
<dbReference type="EMBL" id="OZ034820">
    <property type="protein sequence ID" value="CAL1404768.1"/>
    <property type="molecule type" value="Genomic_DNA"/>
</dbReference>
<dbReference type="CDD" id="cd06222">
    <property type="entry name" value="RNase_H_like"/>
    <property type="match status" value="1"/>
</dbReference>
<feature type="region of interest" description="Disordered" evidence="1">
    <location>
        <begin position="1140"/>
        <end position="1169"/>
    </location>
</feature>
<dbReference type="Pfam" id="PF13456">
    <property type="entry name" value="RVT_3"/>
    <property type="match status" value="1"/>
</dbReference>
<dbReference type="GO" id="GO:0004523">
    <property type="term" value="F:RNA-DNA hybrid ribonuclease activity"/>
    <property type="evidence" value="ECO:0007669"/>
    <property type="project" value="InterPro"/>
</dbReference>
<dbReference type="Gene3D" id="3.30.420.10">
    <property type="entry name" value="Ribonuclease H-like superfamily/Ribonuclease H"/>
    <property type="match status" value="1"/>
</dbReference>
<dbReference type="SUPFAM" id="SSF56219">
    <property type="entry name" value="DNase I-like"/>
    <property type="match status" value="1"/>
</dbReference>
<evidence type="ECO:0000256" key="2">
    <source>
        <dbReference type="SAM" id="Phobius"/>
    </source>
</evidence>
<evidence type="ECO:0000313" key="5">
    <source>
        <dbReference type="Proteomes" id="UP001497516"/>
    </source>
</evidence>
<reference evidence="4 5" key="1">
    <citation type="submission" date="2024-04" db="EMBL/GenBank/DDBJ databases">
        <authorList>
            <person name="Fracassetti M."/>
        </authorList>
    </citation>
    <scope>NUCLEOTIDE SEQUENCE [LARGE SCALE GENOMIC DNA]</scope>
</reference>
<feature type="compositionally biased region" description="Polar residues" evidence="1">
    <location>
        <begin position="1158"/>
        <end position="1168"/>
    </location>
</feature>
<evidence type="ECO:0000259" key="3">
    <source>
        <dbReference type="PROSITE" id="PS50878"/>
    </source>
</evidence>
<organism evidence="4 5">
    <name type="scientific">Linum trigynum</name>
    <dbReference type="NCBI Taxonomy" id="586398"/>
    <lineage>
        <taxon>Eukaryota</taxon>
        <taxon>Viridiplantae</taxon>
        <taxon>Streptophyta</taxon>
        <taxon>Embryophyta</taxon>
        <taxon>Tracheophyta</taxon>
        <taxon>Spermatophyta</taxon>
        <taxon>Magnoliopsida</taxon>
        <taxon>eudicotyledons</taxon>
        <taxon>Gunneridae</taxon>
        <taxon>Pentapetalae</taxon>
        <taxon>rosids</taxon>
        <taxon>fabids</taxon>
        <taxon>Malpighiales</taxon>
        <taxon>Linaceae</taxon>
        <taxon>Linum</taxon>
    </lineage>
</organism>
<dbReference type="InterPro" id="IPR000477">
    <property type="entry name" value="RT_dom"/>
</dbReference>
<feature type="domain" description="Reverse transcriptase" evidence="3">
    <location>
        <begin position="432"/>
        <end position="742"/>
    </location>
</feature>
<dbReference type="InterPro" id="IPR002156">
    <property type="entry name" value="RNaseH_domain"/>
</dbReference>
<dbReference type="SUPFAM" id="SSF53098">
    <property type="entry name" value="Ribonuclease H-like"/>
    <property type="match status" value="1"/>
</dbReference>
<sequence length="1319" mass="149753">MKEESYMKSKRRSMRFADEFHVNPVQTAGGLALWWVAGLPITILDSSCFFIDAFVDVNGGFFITFVHAPSDPARRRDFWDQISSLRTSVDDKWVVIGDMNALLSSEEKKGGNVPRNVSTVPFKAFVDGNGLMDMGFKGYPFTWKNNQEGTRRIEERLDRGLCSTSWFTMYSNALIIHELPIESDHSPLRLEFEGMRGKSRTPFRFDTRWFQNEECFEIVNRNWDGGGLCHERLQNCKKELTIWAKQMFKDQNRRAEDIQKRLVDILHLDRSVEVVEEEKSLMSELAAIWKDDELFWSQRSRVDWLSVGDQNNKFFHASTSLRKLRNKISALKDDYGNLITQPDALSSHVINFYKSLFTKKSGLNDGALQDFPRLVSHDMNLDLDRDPTVEEIRAAVFDLGPTKSPGPDGFAGSFYRKFWSKVGPDFCSEVMSFFRTSIMPQGWNDTHIALIPKVLAPESISQYRPISCCNFRYKIISKILSSRMKKWLPGLVSEMQAAFTGGRLIQDNVIIVHEMLHNFNNRRYGDWDMMVKLDMRKAYDLVDWDGLDSILHAYGFSEKWRGWIRECTRTVKFSILLNGSPTEPFSPSRGIRQGDPISPFLFILMSNALSFLIERGISKGDIRGIKLNQNCPRISHCLFADDTVIFGKASVSEADRIKAIIEIYGGTTGQEINASKSSIFFSKNTPHAIQNLVSTKFGFPSAVCHDKYLGVPTEWGRSKKETFRFLLERMEKKGESWKSLMLSPGGKEVLLKAVIQALPTYIMSVFLLPLNLTNKMDSILKRFFWSGSMKKRAIHWCKARDLEIPKDEGGLGFKNFHLFNLALIGKQVWRLFDNPDALWAKLLKGLYFPNGDVFSAAKGSKSSWIWNGFCEAKEKMKSGLIRGIMSGEDSSFHCDPWLPSIPGFSLSPLGLEPSKVSDWIDQDTRSWKMDDIRNLVPEEIALAIARVPIGPCTAHDRWIWRGTEYGGYSVKSAYRMFRESRDSASHTAVVSSSRPNRDDWKWLWDLKLPPKLRFFIWKSGKNAIATRARLFEHKCAPNPLCPLCEEHNETILHCLFHCSKASATWSQMGLVHVLPAADSSFAVWFFDLKDRMNDDQITKIVCTLWNIWLARNGLVFDGRAFSPPSVAILADRDVRSMQEARISSSGSSSSRAANLSSQPESSRSTTLSPPGPFSKVVHCDGSFVSDAQVAAYGIAIANSHGQVIDGRAERFFCSSPIQAEAFAILNAVILAARDPVPTCIRSDCQRLTIALRQDPSLWPWQCRATLARVVSILCVSPWISIEFVPRRLNLLADWIARNSRLDLLPPEWTVIADLVAPLL</sequence>
<dbReference type="PROSITE" id="PS50878">
    <property type="entry name" value="RT_POL"/>
    <property type="match status" value="1"/>
</dbReference>
<dbReference type="PANTHER" id="PTHR33116:SF86">
    <property type="entry name" value="REVERSE TRANSCRIPTASE DOMAIN-CONTAINING PROTEIN"/>
    <property type="match status" value="1"/>
</dbReference>
<proteinExistence type="predicted"/>
<keyword evidence="2" id="KW-1133">Transmembrane helix</keyword>
<dbReference type="PANTHER" id="PTHR33116">
    <property type="entry name" value="REVERSE TRANSCRIPTASE ZINC-BINDING DOMAIN-CONTAINING PROTEIN-RELATED-RELATED"/>
    <property type="match status" value="1"/>
</dbReference>
<dbReference type="Pfam" id="PF00078">
    <property type="entry name" value="RVT_1"/>
    <property type="match status" value="1"/>
</dbReference>
<accession>A0AAV2G4R6</accession>
<dbReference type="Pfam" id="PF13966">
    <property type="entry name" value="zf-RVT"/>
    <property type="match status" value="1"/>
</dbReference>
<evidence type="ECO:0000313" key="4">
    <source>
        <dbReference type="EMBL" id="CAL1404768.1"/>
    </source>
</evidence>
<dbReference type="GO" id="GO:0003676">
    <property type="term" value="F:nucleic acid binding"/>
    <property type="evidence" value="ECO:0007669"/>
    <property type="project" value="InterPro"/>
</dbReference>
<evidence type="ECO:0000256" key="1">
    <source>
        <dbReference type="SAM" id="MobiDB-lite"/>
    </source>
</evidence>
<feature type="compositionally biased region" description="Low complexity" evidence="1">
    <location>
        <begin position="1143"/>
        <end position="1157"/>
    </location>
</feature>
<dbReference type="SUPFAM" id="SSF56672">
    <property type="entry name" value="DNA/RNA polymerases"/>
    <property type="match status" value="1"/>
</dbReference>
<dbReference type="Proteomes" id="UP001497516">
    <property type="component" value="Chromosome 7"/>
</dbReference>
<dbReference type="InterPro" id="IPR036691">
    <property type="entry name" value="Endo/exonu/phosph_ase_sf"/>
</dbReference>
<dbReference type="CDD" id="cd01650">
    <property type="entry name" value="RT_nLTR_like"/>
    <property type="match status" value="1"/>
</dbReference>
<keyword evidence="2" id="KW-0472">Membrane</keyword>
<keyword evidence="2" id="KW-0812">Transmembrane</keyword>
<dbReference type="InterPro" id="IPR044730">
    <property type="entry name" value="RNase_H-like_dom_plant"/>
</dbReference>
<name>A0AAV2G4R6_9ROSI</name>
<gene>
    <name evidence="4" type="ORF">LTRI10_LOCUS44594</name>
</gene>
<protein>
    <recommendedName>
        <fullName evidence="3">Reverse transcriptase domain-containing protein</fullName>
    </recommendedName>
</protein>
<keyword evidence="5" id="KW-1185">Reference proteome</keyword>
<dbReference type="InterPro" id="IPR043502">
    <property type="entry name" value="DNA/RNA_pol_sf"/>
</dbReference>
<dbReference type="Gene3D" id="3.60.10.10">
    <property type="entry name" value="Endonuclease/exonuclease/phosphatase"/>
    <property type="match status" value="1"/>
</dbReference>